<dbReference type="AlphaFoldDB" id="A0A1D3TSX8"/>
<dbReference type="InterPro" id="IPR008928">
    <property type="entry name" value="6-hairpin_glycosidase_sf"/>
</dbReference>
<organism evidence="3 4">
    <name type="scientific">Anaerobium acetethylicum</name>
    <dbReference type="NCBI Taxonomy" id="1619234"/>
    <lineage>
        <taxon>Bacteria</taxon>
        <taxon>Bacillati</taxon>
        <taxon>Bacillota</taxon>
        <taxon>Clostridia</taxon>
        <taxon>Lachnospirales</taxon>
        <taxon>Lachnospiraceae</taxon>
        <taxon>Anaerobium</taxon>
    </lineage>
</organism>
<evidence type="ECO:0000259" key="2">
    <source>
        <dbReference type="Pfam" id="PF21104"/>
    </source>
</evidence>
<dbReference type="InterPro" id="IPR049164">
    <property type="entry name" value="Glyco_hydro_78_N"/>
</dbReference>
<dbReference type="STRING" id="1619234.SAMN05421730_1007104"/>
<dbReference type="OrthoDB" id="9815108at2"/>
<feature type="domain" description="Alpha-L-rhamnosidase six-hairpin glycosidase" evidence="1">
    <location>
        <begin position="173"/>
        <end position="510"/>
    </location>
</feature>
<dbReference type="Gene3D" id="1.50.10.10">
    <property type="match status" value="1"/>
</dbReference>
<sequence length="513" mass="59058">MKNQVLLDKALALLPKLHETEVRVARTVIMNKEDDSIRILPDEDYNKKLLKKGDKIILDFGNHQVGYISMKLNSVGFHADAPVWLKFHFAEQPVELFENGKDFEGWISSSWIEEEEIHVDVIPSKVKLSRRYAFRYLEIEVLAISNNYSLVVEDITCTAVSSADDRDLIPYDTTDENKKQLDKIAIRTLHNCMQTVFEDGPKRDRRLWIGDLRIQALANYETYKKNDLVKACMYLFAALPKSDEQIGACVFLEPKPAVDDNVTDGQGTFFDYALFIVSILYDYYRETDDREALEDIWACAKKQIEIAARRVGEDGLIKGEDVFGWCFIDWNISLDKQASAQGVLMYVLNQAIYLASEIGDSEIEEEYRELYDKLYTAANRYLWDEEECCYVSGKDRQISIASQAWLVLGGAIEGIYAKKLLESIEFKENVQGMVSPYMYHHYVDALIQSDAKDLALEKMTEYWGDMLNQGADTFFELYNPMNPNESPYGGTIVNSYCHAWSCGPTYFLRKYFN</sequence>
<feature type="domain" description="Glycosyl hydrolase family 78 alpha-rhamnosidase N-terminal" evidence="2">
    <location>
        <begin position="43"/>
        <end position="159"/>
    </location>
</feature>
<evidence type="ECO:0000313" key="4">
    <source>
        <dbReference type="Proteomes" id="UP000199315"/>
    </source>
</evidence>
<reference evidence="3 4" key="1">
    <citation type="submission" date="2016-09" db="EMBL/GenBank/DDBJ databases">
        <authorList>
            <person name="Capua I."/>
            <person name="De Benedictis P."/>
            <person name="Joannis T."/>
            <person name="Lombin L.H."/>
            <person name="Cattoli G."/>
        </authorList>
    </citation>
    <scope>NUCLEOTIDE SEQUENCE [LARGE SCALE GENOMIC DNA]</scope>
    <source>
        <strain evidence="3 4">GluBS11</strain>
    </source>
</reference>
<accession>A0A1D3TSX8</accession>
<dbReference type="GO" id="GO:0005975">
    <property type="term" value="P:carbohydrate metabolic process"/>
    <property type="evidence" value="ECO:0007669"/>
    <property type="project" value="InterPro"/>
</dbReference>
<proteinExistence type="predicted"/>
<dbReference type="Pfam" id="PF21104">
    <property type="entry name" value="Glyco_hydro_78_N"/>
    <property type="match status" value="1"/>
</dbReference>
<evidence type="ECO:0000259" key="1">
    <source>
        <dbReference type="Pfam" id="PF17389"/>
    </source>
</evidence>
<keyword evidence="4" id="KW-1185">Reference proteome</keyword>
<dbReference type="EMBL" id="FMKA01000007">
    <property type="protein sequence ID" value="SCP97006.1"/>
    <property type="molecule type" value="Genomic_DNA"/>
</dbReference>
<dbReference type="PANTHER" id="PTHR34987">
    <property type="entry name" value="C, PUTATIVE (AFU_ORTHOLOGUE AFUA_3G02880)-RELATED"/>
    <property type="match status" value="1"/>
</dbReference>
<dbReference type="Proteomes" id="UP000199315">
    <property type="component" value="Unassembled WGS sequence"/>
</dbReference>
<dbReference type="InterPro" id="IPR035396">
    <property type="entry name" value="Bac_rhamnosid6H"/>
</dbReference>
<dbReference type="RefSeq" id="WP_091232658.1">
    <property type="nucleotide sequence ID" value="NZ_FMKA01000007.1"/>
</dbReference>
<gene>
    <name evidence="3" type="ORF">SAMN05421730_1007104</name>
</gene>
<name>A0A1D3TSX8_9FIRM</name>
<protein>
    <submittedName>
        <fullName evidence="3">Alpha-L-rhamnosidase</fullName>
    </submittedName>
</protein>
<dbReference type="SUPFAM" id="SSF48208">
    <property type="entry name" value="Six-hairpin glycosidases"/>
    <property type="match status" value="1"/>
</dbReference>
<dbReference type="InterPro" id="IPR012341">
    <property type="entry name" value="6hp_glycosidase-like_sf"/>
</dbReference>
<dbReference type="Pfam" id="PF17389">
    <property type="entry name" value="Bac_rhamnosid6H"/>
    <property type="match status" value="1"/>
</dbReference>
<evidence type="ECO:0000313" key="3">
    <source>
        <dbReference type="EMBL" id="SCP97006.1"/>
    </source>
</evidence>
<dbReference type="PANTHER" id="PTHR34987:SF4">
    <property type="entry name" value="ALPHA-L-RHAMNOSIDASE C-TERMINAL DOMAIN-CONTAINING PROTEIN"/>
    <property type="match status" value="1"/>
</dbReference>